<keyword evidence="6" id="KW-1185">Reference proteome</keyword>
<proteinExistence type="inferred from homology"/>
<organism evidence="6 7">
    <name type="scientific">Meloidogyne javanica</name>
    <name type="common">Root-knot nematode worm</name>
    <dbReference type="NCBI Taxonomy" id="6303"/>
    <lineage>
        <taxon>Eukaryota</taxon>
        <taxon>Metazoa</taxon>
        <taxon>Ecdysozoa</taxon>
        <taxon>Nematoda</taxon>
        <taxon>Chromadorea</taxon>
        <taxon>Rhabditida</taxon>
        <taxon>Tylenchina</taxon>
        <taxon>Tylenchomorpha</taxon>
        <taxon>Tylenchoidea</taxon>
        <taxon>Meloidogynidae</taxon>
        <taxon>Meloidogyninae</taxon>
        <taxon>Meloidogyne</taxon>
        <taxon>Meloidogyne incognita group</taxon>
    </lineage>
</organism>
<evidence type="ECO:0000256" key="2">
    <source>
        <dbReference type="ARBA" id="ARBA00022786"/>
    </source>
</evidence>
<protein>
    <submittedName>
        <fullName evidence="7">Cullin family profile domain-containing protein</fullName>
    </submittedName>
</protein>
<reference evidence="7" key="1">
    <citation type="submission" date="2022-11" db="UniProtKB">
        <authorList>
            <consortium name="WormBaseParasite"/>
        </authorList>
    </citation>
    <scope>IDENTIFICATION</scope>
</reference>
<dbReference type="InterPro" id="IPR001373">
    <property type="entry name" value="Cullin_N"/>
</dbReference>
<name>A0A915LX04_MELJA</name>
<dbReference type="PROSITE" id="PS50069">
    <property type="entry name" value="CULLIN_2"/>
    <property type="match status" value="1"/>
</dbReference>
<comment type="similarity">
    <text evidence="1 3 4">Belongs to the cullin family.</text>
</comment>
<evidence type="ECO:0000313" key="6">
    <source>
        <dbReference type="Proteomes" id="UP000887561"/>
    </source>
</evidence>
<feature type="domain" description="Cullin family profile" evidence="5">
    <location>
        <begin position="234"/>
        <end position="336"/>
    </location>
</feature>
<evidence type="ECO:0000313" key="7">
    <source>
        <dbReference type="WBParaSite" id="scaffold18664_cov222.g18993"/>
    </source>
</evidence>
<keyword evidence="2" id="KW-0833">Ubl conjugation pathway</keyword>
<evidence type="ECO:0000256" key="3">
    <source>
        <dbReference type="PROSITE-ProRule" id="PRU00330"/>
    </source>
</evidence>
<dbReference type="SUPFAM" id="SSF74788">
    <property type="entry name" value="Cullin repeat-like"/>
    <property type="match status" value="1"/>
</dbReference>
<sequence>MALQVWEREIIRKTFRKITTAALCYIDRGRDGLELQRNLVNDFAVSLVAIGSHETGDYNVEYETYKRVIEVFKTLPTVKLHFLEEESFCGEKDPCFDLCTLVPLCVVCADALVMRHIDRFYSEFVTFLNDLKIEKLLIIYDLCNRIPSTIDKLKELLGKYFARVGLKTINQIADKAEKSPKLFVGTIVQLHDNFSKLVKDSFRTNNEFMTTMEVSFTEFVAENNITNGGKTEAKSSRLIASYYDQLLRKGIAAEERLSGLEKAIIACKYIRDKDTFNDHYQKLLCKRLIYHLSVGIETEKEIVSKLREKFQCPRVFDAMLTETLKSEIEMEDFKVG</sequence>
<dbReference type="PANTHER" id="PTHR11932">
    <property type="entry name" value="CULLIN"/>
    <property type="match status" value="1"/>
</dbReference>
<dbReference type="GO" id="GO:0031625">
    <property type="term" value="F:ubiquitin protein ligase binding"/>
    <property type="evidence" value="ECO:0007669"/>
    <property type="project" value="InterPro"/>
</dbReference>
<dbReference type="Gene3D" id="1.20.1310.10">
    <property type="entry name" value="Cullin Repeats"/>
    <property type="match status" value="2"/>
</dbReference>
<dbReference type="Pfam" id="PF00888">
    <property type="entry name" value="Cullin"/>
    <property type="match status" value="1"/>
</dbReference>
<dbReference type="InterPro" id="IPR016159">
    <property type="entry name" value="Cullin_repeat-like_dom_sf"/>
</dbReference>
<dbReference type="GO" id="GO:0006511">
    <property type="term" value="P:ubiquitin-dependent protein catabolic process"/>
    <property type="evidence" value="ECO:0007669"/>
    <property type="project" value="InterPro"/>
</dbReference>
<evidence type="ECO:0000259" key="5">
    <source>
        <dbReference type="PROSITE" id="PS50069"/>
    </source>
</evidence>
<dbReference type="Proteomes" id="UP000887561">
    <property type="component" value="Unplaced"/>
</dbReference>
<dbReference type="SUPFAM" id="SSF75632">
    <property type="entry name" value="Cullin homology domain"/>
    <property type="match status" value="1"/>
</dbReference>
<accession>A0A915LX04</accession>
<dbReference type="InterPro" id="IPR045093">
    <property type="entry name" value="Cullin"/>
</dbReference>
<dbReference type="AlphaFoldDB" id="A0A915LX04"/>
<dbReference type="WBParaSite" id="scaffold18664_cov222.g18993">
    <property type="protein sequence ID" value="scaffold18664_cov222.g18993"/>
    <property type="gene ID" value="scaffold18664_cov222.g18993"/>
</dbReference>
<dbReference type="InterPro" id="IPR016158">
    <property type="entry name" value="Cullin_homology"/>
</dbReference>
<evidence type="ECO:0000256" key="1">
    <source>
        <dbReference type="ARBA" id="ARBA00006019"/>
    </source>
</evidence>
<dbReference type="InterPro" id="IPR036317">
    <property type="entry name" value="Cullin_homology_sf"/>
</dbReference>
<evidence type="ECO:0000256" key="4">
    <source>
        <dbReference type="RuleBase" id="RU003829"/>
    </source>
</evidence>